<keyword evidence="2" id="KW-1185">Reference proteome</keyword>
<dbReference type="Proteomes" id="UP001596513">
    <property type="component" value="Unassembled WGS sequence"/>
</dbReference>
<evidence type="ECO:0000313" key="1">
    <source>
        <dbReference type="EMBL" id="MFC7669037.1"/>
    </source>
</evidence>
<evidence type="ECO:0000313" key="2">
    <source>
        <dbReference type="Proteomes" id="UP001596513"/>
    </source>
</evidence>
<sequence length="53" mass="6542">MEQQRTLLIDMSRRADFDEEIIRKHLAILDLEEYKLREKQARTHRYRITPSRA</sequence>
<name>A0ABW2U9F3_9BACT</name>
<comment type="caution">
    <text evidence="1">The sequence shown here is derived from an EMBL/GenBank/DDBJ whole genome shotgun (WGS) entry which is preliminary data.</text>
</comment>
<organism evidence="1 2">
    <name type="scientific">Hymenobacter humi</name>
    <dbReference type="NCBI Taxonomy" id="1411620"/>
    <lineage>
        <taxon>Bacteria</taxon>
        <taxon>Pseudomonadati</taxon>
        <taxon>Bacteroidota</taxon>
        <taxon>Cytophagia</taxon>
        <taxon>Cytophagales</taxon>
        <taxon>Hymenobacteraceae</taxon>
        <taxon>Hymenobacter</taxon>
    </lineage>
</organism>
<proteinExistence type="predicted"/>
<evidence type="ECO:0008006" key="3">
    <source>
        <dbReference type="Google" id="ProtNLM"/>
    </source>
</evidence>
<gene>
    <name evidence="1" type="ORF">ACFQT0_18025</name>
</gene>
<accession>A0ABW2U9F3</accession>
<protein>
    <recommendedName>
        <fullName evidence="3">DUF2087 domain-containing protein</fullName>
    </recommendedName>
</protein>
<dbReference type="EMBL" id="JBHTEK010000001">
    <property type="protein sequence ID" value="MFC7669037.1"/>
    <property type="molecule type" value="Genomic_DNA"/>
</dbReference>
<reference evidence="2" key="1">
    <citation type="journal article" date="2019" name="Int. J. Syst. Evol. Microbiol.">
        <title>The Global Catalogue of Microorganisms (GCM) 10K type strain sequencing project: providing services to taxonomists for standard genome sequencing and annotation.</title>
        <authorList>
            <consortium name="The Broad Institute Genomics Platform"/>
            <consortium name="The Broad Institute Genome Sequencing Center for Infectious Disease"/>
            <person name="Wu L."/>
            <person name="Ma J."/>
        </authorList>
    </citation>
    <scope>NUCLEOTIDE SEQUENCE [LARGE SCALE GENOMIC DNA]</scope>
    <source>
        <strain evidence="2">JCM 19635</strain>
    </source>
</reference>
<dbReference type="RefSeq" id="WP_380204549.1">
    <property type="nucleotide sequence ID" value="NZ_JBHTEK010000001.1"/>
</dbReference>